<proteinExistence type="predicted"/>
<evidence type="ECO:0000313" key="2">
    <source>
        <dbReference type="EMBL" id="MPC32969.1"/>
    </source>
</evidence>
<feature type="compositionally biased region" description="Low complexity" evidence="1">
    <location>
        <begin position="40"/>
        <end position="57"/>
    </location>
</feature>
<name>A0A5B7EIH5_PORTR</name>
<dbReference type="EMBL" id="VSRR010002733">
    <property type="protein sequence ID" value="MPC32969.1"/>
    <property type="molecule type" value="Genomic_DNA"/>
</dbReference>
<dbReference type="Proteomes" id="UP000324222">
    <property type="component" value="Unassembled WGS sequence"/>
</dbReference>
<accession>A0A5B7EIH5</accession>
<gene>
    <name evidence="2" type="ORF">E2C01_026306</name>
</gene>
<dbReference type="AlphaFoldDB" id="A0A5B7EIH5"/>
<evidence type="ECO:0000313" key="3">
    <source>
        <dbReference type="Proteomes" id="UP000324222"/>
    </source>
</evidence>
<sequence length="169" mass="17930">MGILYPVTLSTSSFLHTPVPSVVPSHLIYLVILLPSSSSTCSSSSSSPSSFNSTSASVPRSRSGLDGEINELIGSAPTCLNRELSTIRGSDGAIPRPIVHARLMVLVVGDGSSFTKFFLMDTHPISYILPDMIYSQPQQSHHCHWPTTLALLCPPNLSPSTALPAAPDS</sequence>
<feature type="region of interest" description="Disordered" evidence="1">
    <location>
        <begin position="40"/>
        <end position="63"/>
    </location>
</feature>
<organism evidence="2 3">
    <name type="scientific">Portunus trituberculatus</name>
    <name type="common">Swimming crab</name>
    <name type="synonym">Neptunus trituberculatus</name>
    <dbReference type="NCBI Taxonomy" id="210409"/>
    <lineage>
        <taxon>Eukaryota</taxon>
        <taxon>Metazoa</taxon>
        <taxon>Ecdysozoa</taxon>
        <taxon>Arthropoda</taxon>
        <taxon>Crustacea</taxon>
        <taxon>Multicrustacea</taxon>
        <taxon>Malacostraca</taxon>
        <taxon>Eumalacostraca</taxon>
        <taxon>Eucarida</taxon>
        <taxon>Decapoda</taxon>
        <taxon>Pleocyemata</taxon>
        <taxon>Brachyura</taxon>
        <taxon>Eubrachyura</taxon>
        <taxon>Portunoidea</taxon>
        <taxon>Portunidae</taxon>
        <taxon>Portuninae</taxon>
        <taxon>Portunus</taxon>
    </lineage>
</organism>
<reference evidence="2 3" key="1">
    <citation type="submission" date="2019-05" db="EMBL/GenBank/DDBJ databases">
        <title>Another draft genome of Portunus trituberculatus and its Hox gene families provides insights of decapod evolution.</title>
        <authorList>
            <person name="Jeong J.-H."/>
            <person name="Song I."/>
            <person name="Kim S."/>
            <person name="Choi T."/>
            <person name="Kim D."/>
            <person name="Ryu S."/>
            <person name="Kim W."/>
        </authorList>
    </citation>
    <scope>NUCLEOTIDE SEQUENCE [LARGE SCALE GENOMIC DNA]</scope>
    <source>
        <tissue evidence="2">Muscle</tissue>
    </source>
</reference>
<comment type="caution">
    <text evidence="2">The sequence shown here is derived from an EMBL/GenBank/DDBJ whole genome shotgun (WGS) entry which is preliminary data.</text>
</comment>
<keyword evidence="3" id="KW-1185">Reference proteome</keyword>
<protein>
    <submittedName>
        <fullName evidence="2">Uncharacterized protein</fullName>
    </submittedName>
</protein>
<evidence type="ECO:0000256" key="1">
    <source>
        <dbReference type="SAM" id="MobiDB-lite"/>
    </source>
</evidence>